<dbReference type="CDD" id="cd00090">
    <property type="entry name" value="HTH_ARSR"/>
    <property type="match status" value="1"/>
</dbReference>
<dbReference type="SMART" id="SM00347">
    <property type="entry name" value="HTH_MARR"/>
    <property type="match status" value="1"/>
</dbReference>
<dbReference type="Gene3D" id="1.10.10.10">
    <property type="entry name" value="Winged helix-like DNA-binding domain superfamily/Winged helix DNA-binding domain"/>
    <property type="match status" value="1"/>
</dbReference>
<evidence type="ECO:0000313" key="3">
    <source>
        <dbReference type="Proteomes" id="UP000675379"/>
    </source>
</evidence>
<organism evidence="2 3">
    <name type="scientific">Proteiniclasticum sediminis</name>
    <dbReference type="NCBI Taxonomy" id="2804028"/>
    <lineage>
        <taxon>Bacteria</taxon>
        <taxon>Bacillati</taxon>
        <taxon>Bacillota</taxon>
        <taxon>Clostridia</taxon>
        <taxon>Eubacteriales</taxon>
        <taxon>Clostridiaceae</taxon>
        <taxon>Proteiniclasticum</taxon>
    </lineage>
</organism>
<comment type="caution">
    <text evidence="2">The sequence shown here is derived from an EMBL/GenBank/DDBJ whole genome shotgun (WGS) entry which is preliminary data.</text>
</comment>
<name>A0A941CN07_9CLOT</name>
<accession>A0A941CN07</accession>
<evidence type="ECO:0000313" key="2">
    <source>
        <dbReference type="EMBL" id="MBR0574899.1"/>
    </source>
</evidence>
<sequence>MNTETRESIILWFKIAGIHNRNILESNRILREYDITVAQFDVLAQLGKAQEMTQNTLSEKLLATKGNISQLLRSMEEKGLVCRRQEWKTKFVTLTPQGAALHDKVVPLMESFQKETFQGLSPEERKTLLRLLRKVEPMKAHEGESPREEAAQE</sequence>
<dbReference type="InterPro" id="IPR039422">
    <property type="entry name" value="MarR/SlyA-like"/>
</dbReference>
<dbReference type="PANTHER" id="PTHR33164:SF85">
    <property type="entry name" value="TRANSCRIPTIONAL REGULATOR, MARR FAMILY"/>
    <property type="match status" value="1"/>
</dbReference>
<dbReference type="PANTHER" id="PTHR33164">
    <property type="entry name" value="TRANSCRIPTIONAL REGULATOR, MARR FAMILY"/>
    <property type="match status" value="1"/>
</dbReference>
<dbReference type="EMBL" id="JAGSCS010000001">
    <property type="protein sequence ID" value="MBR0574899.1"/>
    <property type="molecule type" value="Genomic_DNA"/>
</dbReference>
<dbReference type="RefSeq" id="WP_211799413.1">
    <property type="nucleotide sequence ID" value="NZ_JAGSCS010000001.1"/>
</dbReference>
<feature type="domain" description="HTH marR-type" evidence="1">
    <location>
        <begin position="1"/>
        <end position="137"/>
    </location>
</feature>
<gene>
    <name evidence="2" type="ORF">KCG48_00955</name>
</gene>
<dbReference type="AlphaFoldDB" id="A0A941CN07"/>
<dbReference type="GO" id="GO:0003700">
    <property type="term" value="F:DNA-binding transcription factor activity"/>
    <property type="evidence" value="ECO:0007669"/>
    <property type="project" value="InterPro"/>
</dbReference>
<dbReference type="Pfam" id="PF12802">
    <property type="entry name" value="MarR_2"/>
    <property type="match status" value="1"/>
</dbReference>
<dbReference type="InterPro" id="IPR036388">
    <property type="entry name" value="WH-like_DNA-bd_sf"/>
</dbReference>
<dbReference type="PRINTS" id="PR00598">
    <property type="entry name" value="HTHMARR"/>
</dbReference>
<proteinExistence type="predicted"/>
<dbReference type="InterPro" id="IPR000835">
    <property type="entry name" value="HTH_MarR-typ"/>
</dbReference>
<dbReference type="Proteomes" id="UP000675379">
    <property type="component" value="Unassembled WGS sequence"/>
</dbReference>
<dbReference type="InterPro" id="IPR011991">
    <property type="entry name" value="ArsR-like_HTH"/>
</dbReference>
<dbReference type="PROSITE" id="PS50995">
    <property type="entry name" value="HTH_MARR_2"/>
    <property type="match status" value="1"/>
</dbReference>
<keyword evidence="3" id="KW-1185">Reference proteome</keyword>
<reference evidence="2" key="1">
    <citation type="submission" date="2021-04" db="EMBL/GenBank/DDBJ databases">
        <title>Proteiniclasticum sedimins sp. nov., an obligate anaerobic bacterium isolated from anaerobic sludge.</title>
        <authorList>
            <person name="Liu J."/>
        </authorList>
    </citation>
    <scope>NUCLEOTIDE SEQUENCE</scope>
    <source>
        <strain evidence="2">BAD-10</strain>
    </source>
</reference>
<dbReference type="SUPFAM" id="SSF46785">
    <property type="entry name" value="Winged helix' DNA-binding domain"/>
    <property type="match status" value="1"/>
</dbReference>
<dbReference type="GO" id="GO:0006950">
    <property type="term" value="P:response to stress"/>
    <property type="evidence" value="ECO:0007669"/>
    <property type="project" value="TreeGrafter"/>
</dbReference>
<evidence type="ECO:0000259" key="1">
    <source>
        <dbReference type="PROSITE" id="PS50995"/>
    </source>
</evidence>
<protein>
    <submittedName>
        <fullName evidence="2">MarR family transcriptional regulator</fullName>
    </submittedName>
</protein>
<dbReference type="InterPro" id="IPR036390">
    <property type="entry name" value="WH_DNA-bd_sf"/>
</dbReference>